<proteinExistence type="predicted"/>
<dbReference type="PANTHER" id="PTHR38447">
    <property type="entry name" value="TRANSCRIPTION FACTOR YDEB-RELATED"/>
    <property type="match status" value="1"/>
</dbReference>
<reference evidence="3" key="1">
    <citation type="journal article" date="2019" name="Int. J. Syst. Evol. Microbiol.">
        <title>The Global Catalogue of Microorganisms (GCM) 10K type strain sequencing project: providing services to taxonomists for standard genome sequencing and annotation.</title>
        <authorList>
            <consortium name="The Broad Institute Genomics Platform"/>
            <consortium name="The Broad Institute Genome Sequencing Center for Infectious Disease"/>
            <person name="Wu L."/>
            <person name="Ma J."/>
        </authorList>
    </citation>
    <scope>NUCLEOTIDE SEQUENCE [LARGE SCALE GENOMIC DNA]</scope>
    <source>
        <strain evidence="3">CCUG 55590</strain>
    </source>
</reference>
<feature type="domain" description="CarD-like/TRCF RNAP-interacting" evidence="1">
    <location>
        <begin position="4"/>
        <end position="115"/>
    </location>
</feature>
<dbReference type="EMBL" id="JBHTCE010000002">
    <property type="protein sequence ID" value="MFC7390656.1"/>
    <property type="molecule type" value="Genomic_DNA"/>
</dbReference>
<dbReference type="Gene3D" id="2.40.10.170">
    <property type="match status" value="1"/>
</dbReference>
<dbReference type="Gene3D" id="1.20.58.1290">
    <property type="entry name" value="CarD-like, C-terminal domain"/>
    <property type="match status" value="1"/>
</dbReference>
<dbReference type="InterPro" id="IPR052531">
    <property type="entry name" value="CarD-like_regulator"/>
</dbReference>
<organism evidence="2 3">
    <name type="scientific">Exiguobacterium aestuarii</name>
    <dbReference type="NCBI Taxonomy" id="273527"/>
    <lineage>
        <taxon>Bacteria</taxon>
        <taxon>Bacillati</taxon>
        <taxon>Bacillota</taxon>
        <taxon>Bacilli</taxon>
        <taxon>Bacillales</taxon>
        <taxon>Bacillales Family XII. Incertae Sedis</taxon>
        <taxon>Exiguobacterium</taxon>
    </lineage>
</organism>
<comment type="caution">
    <text evidence="2">The sequence shown here is derived from an EMBL/GenBank/DDBJ whole genome shotgun (WGS) entry which is preliminary data.</text>
</comment>
<evidence type="ECO:0000313" key="3">
    <source>
        <dbReference type="Proteomes" id="UP001596439"/>
    </source>
</evidence>
<accession>A0ABW2PMK8</accession>
<dbReference type="Pfam" id="PF02559">
    <property type="entry name" value="CarD_TRCF_RID"/>
    <property type="match status" value="1"/>
</dbReference>
<gene>
    <name evidence="2" type="ORF">ACFQO8_10935</name>
</gene>
<dbReference type="Proteomes" id="UP001596439">
    <property type="component" value="Unassembled WGS sequence"/>
</dbReference>
<dbReference type="PANTHER" id="PTHR38447:SF1">
    <property type="entry name" value="RNA POLYMERASE-BINDING TRANSCRIPTION FACTOR CARD"/>
    <property type="match status" value="1"/>
</dbReference>
<dbReference type="SUPFAM" id="SSF141259">
    <property type="entry name" value="CarD-like"/>
    <property type="match status" value="1"/>
</dbReference>
<keyword evidence="3" id="KW-1185">Reference proteome</keyword>
<sequence length="175" mass="19979">MIDLFKAGDLIIYSTHGVCRIDDISDKTVAGETKSYYTLHPINNSQKLQISIPVDNDNVMMLTLLEADEALEILESFRSPGVEWNPHSNNRNREFLNVVHSGNRHDIAQVVNTLSRRHIEALHANKKLYEQDRKILENAKTILVKEISLALNRSESDIERNISEYLHESMATLTP</sequence>
<dbReference type="InterPro" id="IPR036101">
    <property type="entry name" value="CarD-like/TRCF_RID_sf"/>
</dbReference>
<dbReference type="Pfam" id="PF21095">
    <property type="entry name" value="CarD_C"/>
    <property type="match status" value="1"/>
</dbReference>
<evidence type="ECO:0000313" key="2">
    <source>
        <dbReference type="EMBL" id="MFC7390656.1"/>
    </source>
</evidence>
<evidence type="ECO:0000259" key="1">
    <source>
        <dbReference type="SMART" id="SM01058"/>
    </source>
</evidence>
<name>A0ABW2PMK8_9BACL</name>
<protein>
    <submittedName>
        <fullName evidence="2">CarD family transcriptional regulator</fullName>
    </submittedName>
</protein>
<dbReference type="InterPro" id="IPR048792">
    <property type="entry name" value="CarD_C"/>
</dbReference>
<dbReference type="InterPro" id="IPR042215">
    <property type="entry name" value="CarD-like_C"/>
</dbReference>
<dbReference type="RefSeq" id="WP_260569981.1">
    <property type="nucleotide sequence ID" value="NZ_JANIEL010000121.1"/>
</dbReference>
<dbReference type="SMART" id="SM01058">
    <property type="entry name" value="CarD_TRCF"/>
    <property type="match status" value="1"/>
</dbReference>
<dbReference type="InterPro" id="IPR003711">
    <property type="entry name" value="CarD-like/TRCF_RID"/>
</dbReference>